<dbReference type="EMBL" id="CM023490">
    <property type="protein sequence ID" value="KAH6943123.1"/>
    <property type="molecule type" value="Genomic_DNA"/>
</dbReference>
<proteinExistence type="predicted"/>
<accession>A0ACB7T7R5</accession>
<evidence type="ECO:0000313" key="2">
    <source>
        <dbReference type="Proteomes" id="UP000821845"/>
    </source>
</evidence>
<dbReference type="Proteomes" id="UP000821845">
    <property type="component" value="Chromosome 10"/>
</dbReference>
<organism evidence="1 2">
    <name type="scientific">Hyalomma asiaticum</name>
    <name type="common">Tick</name>
    <dbReference type="NCBI Taxonomy" id="266040"/>
    <lineage>
        <taxon>Eukaryota</taxon>
        <taxon>Metazoa</taxon>
        <taxon>Ecdysozoa</taxon>
        <taxon>Arthropoda</taxon>
        <taxon>Chelicerata</taxon>
        <taxon>Arachnida</taxon>
        <taxon>Acari</taxon>
        <taxon>Parasitiformes</taxon>
        <taxon>Ixodida</taxon>
        <taxon>Ixodoidea</taxon>
        <taxon>Ixodidae</taxon>
        <taxon>Hyalomminae</taxon>
        <taxon>Hyalomma</taxon>
    </lineage>
</organism>
<keyword evidence="2" id="KW-1185">Reference proteome</keyword>
<protein>
    <submittedName>
        <fullName evidence="1">Uncharacterized protein</fullName>
    </submittedName>
</protein>
<name>A0ACB7T7R5_HYAAI</name>
<evidence type="ECO:0000313" key="1">
    <source>
        <dbReference type="EMBL" id="KAH6943123.1"/>
    </source>
</evidence>
<gene>
    <name evidence="1" type="ORF">HPB50_016027</name>
</gene>
<sequence>MPAFFSTELVSLGPYIADEVPAAGAQIDDGPQTGVHKDSMGLVAAFQSIVRKGTEPPREARHAPAALFWWGACLRARRERSAWRSTTGEPAEMDRAAEVDDPT</sequence>
<comment type="caution">
    <text evidence="1">The sequence shown here is derived from an EMBL/GenBank/DDBJ whole genome shotgun (WGS) entry which is preliminary data.</text>
</comment>
<reference evidence="1" key="1">
    <citation type="submission" date="2020-05" db="EMBL/GenBank/DDBJ databases">
        <title>Large-scale comparative analyses of tick genomes elucidate their genetic diversity and vector capacities.</title>
        <authorList>
            <person name="Jia N."/>
            <person name="Wang J."/>
            <person name="Shi W."/>
            <person name="Du L."/>
            <person name="Sun Y."/>
            <person name="Zhan W."/>
            <person name="Jiang J."/>
            <person name="Wang Q."/>
            <person name="Zhang B."/>
            <person name="Ji P."/>
            <person name="Sakyi L.B."/>
            <person name="Cui X."/>
            <person name="Yuan T."/>
            <person name="Jiang B."/>
            <person name="Yang W."/>
            <person name="Lam T.T.-Y."/>
            <person name="Chang Q."/>
            <person name="Ding S."/>
            <person name="Wang X."/>
            <person name="Zhu J."/>
            <person name="Ruan X."/>
            <person name="Zhao L."/>
            <person name="Wei J."/>
            <person name="Que T."/>
            <person name="Du C."/>
            <person name="Cheng J."/>
            <person name="Dai P."/>
            <person name="Han X."/>
            <person name="Huang E."/>
            <person name="Gao Y."/>
            <person name="Liu J."/>
            <person name="Shao H."/>
            <person name="Ye R."/>
            <person name="Li L."/>
            <person name="Wei W."/>
            <person name="Wang X."/>
            <person name="Wang C."/>
            <person name="Yang T."/>
            <person name="Huo Q."/>
            <person name="Li W."/>
            <person name="Guo W."/>
            <person name="Chen H."/>
            <person name="Zhou L."/>
            <person name="Ni X."/>
            <person name="Tian J."/>
            <person name="Zhou Y."/>
            <person name="Sheng Y."/>
            <person name="Liu T."/>
            <person name="Pan Y."/>
            <person name="Xia L."/>
            <person name="Li J."/>
            <person name="Zhao F."/>
            <person name="Cao W."/>
        </authorList>
    </citation>
    <scope>NUCLEOTIDE SEQUENCE</scope>
    <source>
        <strain evidence="1">Hyas-2018</strain>
    </source>
</reference>